<sequence length="49" mass="5492">MVNYAATLAVPRRLVLQLSHSLGARRRAIGIPRDPHALGCFRQARLVLR</sequence>
<accession>A0ABW7R8G4</accession>
<dbReference type="Proteomes" id="UP001610990">
    <property type="component" value="Unassembled WGS sequence"/>
</dbReference>
<gene>
    <name evidence="1" type="ORF">ACH4GP_04745</name>
</gene>
<reference evidence="1 2" key="1">
    <citation type="submission" date="2024-10" db="EMBL/GenBank/DDBJ databases">
        <title>The Natural Products Discovery Center: Release of the First 8490 Sequenced Strains for Exploring Actinobacteria Biosynthetic Diversity.</title>
        <authorList>
            <person name="Kalkreuter E."/>
            <person name="Kautsar S.A."/>
            <person name="Yang D."/>
            <person name="Bader C.D."/>
            <person name="Teijaro C.N."/>
            <person name="Fluegel L."/>
            <person name="Davis C.M."/>
            <person name="Simpson J.R."/>
            <person name="Lauterbach L."/>
            <person name="Steele A.D."/>
            <person name="Gui C."/>
            <person name="Meng S."/>
            <person name="Li G."/>
            <person name="Viehrig K."/>
            <person name="Ye F."/>
            <person name="Su P."/>
            <person name="Kiefer A.F."/>
            <person name="Nichols A."/>
            <person name="Cepeda A.J."/>
            <person name="Yan W."/>
            <person name="Fan B."/>
            <person name="Jiang Y."/>
            <person name="Adhikari A."/>
            <person name="Zheng C.-J."/>
            <person name="Schuster L."/>
            <person name="Cowan T.M."/>
            <person name="Smanski M.J."/>
            <person name="Chevrette M.G."/>
            <person name="De Carvalho L.P.S."/>
            <person name="Shen B."/>
        </authorList>
    </citation>
    <scope>NUCLEOTIDE SEQUENCE [LARGE SCALE GENOMIC DNA]</scope>
    <source>
        <strain evidence="1 2">NPDC018013</strain>
    </source>
</reference>
<dbReference type="RefSeq" id="WP_367436667.1">
    <property type="nucleotide sequence ID" value="NZ_CP108413.1"/>
</dbReference>
<evidence type="ECO:0000313" key="2">
    <source>
        <dbReference type="Proteomes" id="UP001610990"/>
    </source>
</evidence>
<keyword evidence="2" id="KW-1185">Reference proteome</keyword>
<dbReference type="EMBL" id="JBIRGH010000002">
    <property type="protein sequence ID" value="MFH8583694.1"/>
    <property type="molecule type" value="Genomic_DNA"/>
</dbReference>
<protein>
    <submittedName>
        <fullName evidence="1">Uncharacterized protein</fullName>
    </submittedName>
</protein>
<evidence type="ECO:0000313" key="1">
    <source>
        <dbReference type="EMBL" id="MFH8583694.1"/>
    </source>
</evidence>
<comment type="caution">
    <text evidence="1">The sequence shown here is derived from an EMBL/GenBank/DDBJ whole genome shotgun (WGS) entry which is preliminary data.</text>
</comment>
<proteinExistence type="predicted"/>
<name>A0ABW7R8G4_9ACTN</name>
<organism evidence="1 2">
    <name type="scientific">Streptomyces celluloflavus</name>
    <dbReference type="NCBI Taxonomy" id="58344"/>
    <lineage>
        <taxon>Bacteria</taxon>
        <taxon>Bacillati</taxon>
        <taxon>Actinomycetota</taxon>
        <taxon>Actinomycetes</taxon>
        <taxon>Kitasatosporales</taxon>
        <taxon>Streptomycetaceae</taxon>
        <taxon>Streptomyces</taxon>
    </lineage>
</organism>